<sequence length="99" mass="10812">MGFTDAPGVSVSSKAADDDDAMLIVEWTVRPQEAIAMSVTIALYRSSAHRADALEDGIEQWGHDQLSFICGPPRSLLGVDCSHLILASRMRDDVHFPRS</sequence>
<keyword evidence="2" id="KW-1185">Reference proteome</keyword>
<evidence type="ECO:0000313" key="1">
    <source>
        <dbReference type="EMBL" id="GAA96826.1"/>
    </source>
</evidence>
<dbReference type="EMBL" id="BABT02000108">
    <property type="protein sequence ID" value="GAA96826.1"/>
    <property type="molecule type" value="Genomic_DNA"/>
</dbReference>
<dbReference type="InParanoid" id="G7E1Y9"/>
<protein>
    <submittedName>
        <fullName evidence="1">Uncharacterized protein</fullName>
    </submittedName>
</protein>
<reference evidence="1 2" key="2">
    <citation type="journal article" date="2012" name="Open Biol.">
        <title>Characteristics of nucleosomes and linker DNA regions on the genome of the basidiomycete Mixia osmundae revealed by mono- and dinucleosome mapping.</title>
        <authorList>
            <person name="Nishida H."/>
            <person name="Kondo S."/>
            <person name="Matsumoto T."/>
            <person name="Suzuki Y."/>
            <person name="Yoshikawa H."/>
            <person name="Taylor T.D."/>
            <person name="Sugiyama J."/>
        </authorList>
    </citation>
    <scope>NUCLEOTIDE SEQUENCE [LARGE SCALE GENOMIC DNA]</scope>
    <source>
        <strain evidence="2">CBS 9802 / IAM 14324 / JCM 22182 / KY 12970</strain>
    </source>
</reference>
<evidence type="ECO:0000313" key="2">
    <source>
        <dbReference type="Proteomes" id="UP000009131"/>
    </source>
</evidence>
<proteinExistence type="predicted"/>
<dbReference type="HOGENOM" id="CLU_2320936_0_0_1"/>
<gene>
    <name evidence="1" type="primary">Mo03498</name>
    <name evidence="1" type="ORF">E5Q_03498</name>
</gene>
<reference evidence="1 2" key="1">
    <citation type="journal article" date="2011" name="J. Gen. Appl. Microbiol.">
        <title>Draft genome sequencing of the enigmatic basidiomycete Mixia osmundae.</title>
        <authorList>
            <person name="Nishida H."/>
            <person name="Nagatsuka Y."/>
            <person name="Sugiyama J."/>
        </authorList>
    </citation>
    <scope>NUCLEOTIDE SEQUENCE [LARGE SCALE GENOMIC DNA]</scope>
    <source>
        <strain evidence="2">CBS 9802 / IAM 14324 / JCM 22182 / KY 12970</strain>
    </source>
</reference>
<name>G7E1Y9_MIXOS</name>
<organism evidence="1 2">
    <name type="scientific">Mixia osmundae (strain CBS 9802 / IAM 14324 / JCM 22182 / KY 12970)</name>
    <dbReference type="NCBI Taxonomy" id="764103"/>
    <lineage>
        <taxon>Eukaryota</taxon>
        <taxon>Fungi</taxon>
        <taxon>Dikarya</taxon>
        <taxon>Basidiomycota</taxon>
        <taxon>Pucciniomycotina</taxon>
        <taxon>Mixiomycetes</taxon>
        <taxon>Mixiales</taxon>
        <taxon>Mixiaceae</taxon>
        <taxon>Mixia</taxon>
    </lineage>
</organism>
<dbReference type="AlphaFoldDB" id="G7E1Y9"/>
<accession>G7E1Y9</accession>
<dbReference type="Proteomes" id="UP000009131">
    <property type="component" value="Unassembled WGS sequence"/>
</dbReference>
<comment type="caution">
    <text evidence="1">The sequence shown here is derived from an EMBL/GenBank/DDBJ whole genome shotgun (WGS) entry which is preliminary data.</text>
</comment>